<dbReference type="RefSeq" id="WP_153345488.1">
    <property type="nucleotide sequence ID" value="NZ_WIVE01000053.1"/>
</dbReference>
<evidence type="ECO:0000259" key="4">
    <source>
        <dbReference type="Pfam" id="PF03448"/>
    </source>
</evidence>
<dbReference type="InterPro" id="IPR006668">
    <property type="entry name" value="Mg_transptr_MgtE_intracell_dom"/>
</dbReference>
<dbReference type="EMBL" id="WIVE01000053">
    <property type="protein sequence ID" value="MQX37731.1"/>
    <property type="molecule type" value="Genomic_DNA"/>
</dbReference>
<evidence type="ECO:0000256" key="2">
    <source>
        <dbReference type="SAM" id="MobiDB-lite"/>
    </source>
</evidence>
<feature type="region of interest" description="Disordered" evidence="2">
    <location>
        <begin position="61"/>
        <end position="100"/>
    </location>
</feature>
<organism evidence="5 6">
    <name type="scientific">Roseospira navarrensis</name>
    <dbReference type="NCBI Taxonomy" id="140058"/>
    <lineage>
        <taxon>Bacteria</taxon>
        <taxon>Pseudomonadati</taxon>
        <taxon>Pseudomonadota</taxon>
        <taxon>Alphaproteobacteria</taxon>
        <taxon>Rhodospirillales</taxon>
        <taxon>Rhodospirillaceae</taxon>
        <taxon>Roseospira</taxon>
    </lineage>
</organism>
<feature type="transmembrane region" description="Helical" evidence="3">
    <location>
        <begin position="20"/>
        <end position="40"/>
    </location>
</feature>
<dbReference type="OrthoDB" id="9791432at2"/>
<keyword evidence="3" id="KW-0472">Membrane</keyword>
<protein>
    <recommendedName>
        <fullName evidence="4">Magnesium transporter MgtE intracellular domain-containing protein</fullName>
    </recommendedName>
</protein>
<comment type="caution">
    <text evidence="5">The sequence shown here is derived from an EMBL/GenBank/DDBJ whole genome shotgun (WGS) entry which is preliminary data.</text>
</comment>
<keyword evidence="3" id="KW-1133">Transmembrane helix</keyword>
<dbReference type="AlphaFoldDB" id="A0A7X2D4C9"/>
<keyword evidence="6" id="KW-1185">Reference proteome</keyword>
<evidence type="ECO:0000313" key="5">
    <source>
        <dbReference type="EMBL" id="MQX37731.1"/>
    </source>
</evidence>
<feature type="domain" description="Magnesium transporter MgtE intracellular" evidence="4">
    <location>
        <begin position="180"/>
        <end position="244"/>
    </location>
</feature>
<proteinExistence type="predicted"/>
<dbReference type="Proteomes" id="UP000434582">
    <property type="component" value="Unassembled WGS sequence"/>
</dbReference>
<dbReference type="Gene3D" id="1.25.60.10">
    <property type="entry name" value="MgtE N-terminal domain-like"/>
    <property type="match status" value="1"/>
</dbReference>
<evidence type="ECO:0000256" key="3">
    <source>
        <dbReference type="SAM" id="Phobius"/>
    </source>
</evidence>
<keyword evidence="1" id="KW-0175">Coiled coil</keyword>
<dbReference type="InterPro" id="IPR038076">
    <property type="entry name" value="MgtE_N_sf"/>
</dbReference>
<keyword evidence="3" id="KW-0812">Transmembrane</keyword>
<gene>
    <name evidence="5" type="ORF">GHC57_14505</name>
</gene>
<name>A0A7X2D4C9_9PROT</name>
<accession>A0A7X2D4C9</accession>
<feature type="coiled-coil region" evidence="1">
    <location>
        <begin position="119"/>
        <end position="181"/>
    </location>
</feature>
<dbReference type="Pfam" id="PF03448">
    <property type="entry name" value="MgtE_N"/>
    <property type="match status" value="1"/>
</dbReference>
<feature type="region of interest" description="Disordered" evidence="2">
    <location>
        <begin position="239"/>
        <end position="262"/>
    </location>
</feature>
<sequence>MARARRRSAARGKQTPRVGVLHLVIVAGVLMLSVRIGTLYEDLYGWMATIEVGQSRALAVEPAQAQEDPLAANRAAPETEPVTPNDTGADTPVAPTSGAPDMTEQATTGLTPPGFTQSEINLLQRLAERREELDAVERELATREALLQAAERRIGNRIEELKELEQVIQGLLAEHEAQEQARIDQLVSIYATMKPKDAARIFNDLDMPILLRVIETMKERSAAAIMAEMTPDRAKQVTTELARRRALPGTDPATGAQAASTR</sequence>
<evidence type="ECO:0000313" key="6">
    <source>
        <dbReference type="Proteomes" id="UP000434582"/>
    </source>
</evidence>
<evidence type="ECO:0000256" key="1">
    <source>
        <dbReference type="SAM" id="Coils"/>
    </source>
</evidence>
<reference evidence="5 6" key="1">
    <citation type="submission" date="2019-10" db="EMBL/GenBank/DDBJ databases">
        <title>Draft whole-genome sequence of the purple nonsulfur photosynthetic bacterium Roseospira navarrensis DSM 15114.</title>
        <authorList>
            <person name="Kyndt J.A."/>
            <person name="Meyer T.E."/>
        </authorList>
    </citation>
    <scope>NUCLEOTIDE SEQUENCE [LARGE SCALE GENOMIC DNA]</scope>
    <source>
        <strain evidence="5 6">DSM 15114</strain>
    </source>
</reference>
<dbReference type="SUPFAM" id="SSF158791">
    <property type="entry name" value="MgtE N-terminal domain-like"/>
    <property type="match status" value="1"/>
</dbReference>